<protein>
    <recommendedName>
        <fullName evidence="3">Antitoxin VapB11</fullName>
    </recommendedName>
</protein>
<gene>
    <name evidence="1" type="ORF">AGR7A_Cc230045</name>
</gene>
<keyword evidence="2" id="KW-1185">Reference proteome</keyword>
<reference evidence="1" key="1">
    <citation type="submission" date="2016-01" db="EMBL/GenBank/DDBJ databases">
        <authorList>
            <person name="Regsiter A."/>
            <person name="william w."/>
        </authorList>
    </citation>
    <scope>NUCLEOTIDE SEQUENCE</scope>
    <source>
        <strain evidence="1">NCPPB 1641</strain>
    </source>
</reference>
<evidence type="ECO:0000313" key="1">
    <source>
        <dbReference type="EMBL" id="CVI55831.1"/>
    </source>
</evidence>
<comment type="caution">
    <text evidence="1">The sequence shown here is derived from an EMBL/GenBank/DDBJ whole genome shotgun (WGS) entry which is preliminary data.</text>
</comment>
<dbReference type="Pfam" id="PF09957">
    <property type="entry name" value="VapB_antitoxin"/>
    <property type="match status" value="1"/>
</dbReference>
<dbReference type="AlphaFoldDB" id="A0A1S7TMT5"/>
<organism evidence="1 2">
    <name type="scientific">Agrobacterium deltaense NCPPB 1641</name>
    <dbReference type="NCBI Taxonomy" id="1183425"/>
    <lineage>
        <taxon>Bacteria</taxon>
        <taxon>Pseudomonadati</taxon>
        <taxon>Pseudomonadota</taxon>
        <taxon>Alphaproteobacteria</taxon>
        <taxon>Hyphomicrobiales</taxon>
        <taxon>Rhizobiaceae</taxon>
        <taxon>Rhizobium/Agrobacterium group</taxon>
        <taxon>Agrobacterium</taxon>
    </lineage>
</organism>
<accession>A0A1S7TMT5</accession>
<evidence type="ECO:0008006" key="3">
    <source>
        <dbReference type="Google" id="ProtNLM"/>
    </source>
</evidence>
<dbReference type="InterPro" id="IPR019239">
    <property type="entry name" value="VapB_antitoxin"/>
</dbReference>
<name>A0A1S7TMT5_9HYPH</name>
<evidence type="ECO:0000313" key="2">
    <source>
        <dbReference type="Proteomes" id="UP000192140"/>
    </source>
</evidence>
<dbReference type="Proteomes" id="UP000192140">
    <property type="component" value="Unassembled WGS sequence"/>
</dbReference>
<dbReference type="EMBL" id="FCNP01000016">
    <property type="protein sequence ID" value="CVI55831.1"/>
    <property type="molecule type" value="Genomic_DNA"/>
</dbReference>
<proteinExistence type="predicted"/>
<sequence length="79" mass="9064">MLVHSPWGVEMRVTIDLDDELIAEVMEITGLSSAEAAVEEALREFIRIHRQRRALEELRGIGWEGNLDEIRDSWSTDEA</sequence>